<proteinExistence type="inferred from homology"/>
<dbReference type="InterPro" id="IPR027417">
    <property type="entry name" value="P-loop_NTPase"/>
</dbReference>
<dbReference type="OrthoDB" id="9805696at2"/>
<dbReference type="GO" id="GO:0005829">
    <property type="term" value="C:cytosol"/>
    <property type="evidence" value="ECO:0007669"/>
    <property type="project" value="TreeGrafter"/>
</dbReference>
<dbReference type="GO" id="GO:0005524">
    <property type="term" value="F:ATP binding"/>
    <property type="evidence" value="ECO:0007669"/>
    <property type="project" value="UniProtKB-KW"/>
</dbReference>
<dbReference type="InterPro" id="IPR011545">
    <property type="entry name" value="DEAD/DEAH_box_helicase_dom"/>
</dbReference>
<dbReference type="Gene3D" id="3.40.50.300">
    <property type="entry name" value="P-loop containing nucleotide triphosphate hydrolases"/>
    <property type="match status" value="2"/>
</dbReference>
<keyword evidence="1" id="KW-0547">Nucleotide-binding</keyword>
<dbReference type="InterPro" id="IPR001650">
    <property type="entry name" value="Helicase_C-like"/>
</dbReference>
<comment type="similarity">
    <text evidence="5">Belongs to the DEAD box helicase family.</text>
</comment>
<gene>
    <name evidence="11" type="ORF">CKA38_07205</name>
</gene>
<dbReference type="RefSeq" id="WP_108826477.1">
    <property type="nucleotide sequence ID" value="NZ_CP023004.1"/>
</dbReference>
<dbReference type="AlphaFoldDB" id="A0A2U8E6N4"/>
<keyword evidence="3 11" id="KW-0347">Helicase</keyword>
<dbReference type="SUPFAM" id="SSF52540">
    <property type="entry name" value="P-loop containing nucleoside triphosphate hydrolases"/>
    <property type="match status" value="1"/>
</dbReference>
<dbReference type="CDD" id="cd18787">
    <property type="entry name" value="SF2_C_DEAD"/>
    <property type="match status" value="1"/>
</dbReference>
<dbReference type="GO" id="GO:0016787">
    <property type="term" value="F:hydrolase activity"/>
    <property type="evidence" value="ECO:0007669"/>
    <property type="project" value="UniProtKB-KW"/>
</dbReference>
<dbReference type="PANTHER" id="PTHR47959">
    <property type="entry name" value="ATP-DEPENDENT RNA HELICASE RHLE-RELATED"/>
    <property type="match status" value="1"/>
</dbReference>
<reference evidence="11 12" key="1">
    <citation type="journal article" date="2018" name="Syst. Appl. Microbiol.">
        <title>Ereboglobus luteus gen. nov. sp. nov. from cockroach guts, and new insights into the oxygen relationship of the genera Opitutus and Didymococcus (Verrucomicrobia: Opitutaceae).</title>
        <authorList>
            <person name="Tegtmeier D."/>
            <person name="Belitz A."/>
            <person name="Radek R."/>
            <person name="Heimerl T."/>
            <person name="Brune A."/>
        </authorList>
    </citation>
    <scope>NUCLEOTIDE SEQUENCE [LARGE SCALE GENOMIC DNA]</scope>
    <source>
        <strain evidence="11 12">Ho45</strain>
    </source>
</reference>
<evidence type="ECO:0000259" key="10">
    <source>
        <dbReference type="PROSITE" id="PS51195"/>
    </source>
</evidence>
<name>A0A2U8E6N4_9BACT</name>
<evidence type="ECO:0000313" key="12">
    <source>
        <dbReference type="Proteomes" id="UP000244896"/>
    </source>
</evidence>
<dbReference type="PANTHER" id="PTHR47959:SF13">
    <property type="entry name" value="ATP-DEPENDENT RNA HELICASE RHLE"/>
    <property type="match status" value="1"/>
</dbReference>
<dbReference type="PROSITE" id="PS51194">
    <property type="entry name" value="HELICASE_CTER"/>
    <property type="match status" value="1"/>
</dbReference>
<dbReference type="EMBL" id="CP023004">
    <property type="protein sequence ID" value="AWI10579.1"/>
    <property type="molecule type" value="Genomic_DNA"/>
</dbReference>
<accession>A0A2U8E6N4</accession>
<sequence length="449" mass="48748">MPFKQLGLPDSLVRGAQAMGYAQPTPIQQRAIPVVLGGRDLIGSAQTGTGKTAAFALPILARLGAHRHGPPRVLVLEPTRELAAQVETAFRELGRFTNLRVAVIHGGVGYGNQRAAIRNGTDILIATTGRLLDFLQEKTLSLAGIEALVLDEVDRMLDMGFIHDVRRVVSQCPPKRQTLFFSATIQPEIEAVAKFALHDPERVEIGRSRSVVETVTHATYPVLHEQKFDMLLAILNRTDFQSVIIFSRTKHGADRIARKLKSAGHTTAVLHANRSQNQRTEALAGFKDGRYEVLVATDIAARGIDVSGVSHVINFDVPEKPDDYVHRIGRTGRAQADGDAFMLVTPEEAGDLRDIERFIGAHIERLALDGFAYANGAPPHIDTSRPMKNPRRKQGGGQQHQRGGGNGGLSKGARGQNQSRSSSGRPHGGGNPSHHPKGKPGGHWRRGGR</sequence>
<dbReference type="SMART" id="SM00487">
    <property type="entry name" value="DEXDc"/>
    <property type="match status" value="1"/>
</dbReference>
<evidence type="ECO:0000256" key="2">
    <source>
        <dbReference type="ARBA" id="ARBA00022801"/>
    </source>
</evidence>
<dbReference type="Proteomes" id="UP000244896">
    <property type="component" value="Chromosome"/>
</dbReference>
<evidence type="ECO:0000256" key="6">
    <source>
        <dbReference type="PROSITE-ProRule" id="PRU00552"/>
    </source>
</evidence>
<dbReference type="GO" id="GO:0003676">
    <property type="term" value="F:nucleic acid binding"/>
    <property type="evidence" value="ECO:0007669"/>
    <property type="project" value="InterPro"/>
</dbReference>
<dbReference type="InterPro" id="IPR044742">
    <property type="entry name" value="DEAD/DEAH_RhlB"/>
</dbReference>
<evidence type="ECO:0000259" key="8">
    <source>
        <dbReference type="PROSITE" id="PS51192"/>
    </source>
</evidence>
<dbReference type="InterPro" id="IPR014001">
    <property type="entry name" value="Helicase_ATP-bd"/>
</dbReference>
<dbReference type="InterPro" id="IPR014014">
    <property type="entry name" value="RNA_helicase_DEAD_Q_motif"/>
</dbReference>
<keyword evidence="2" id="KW-0378">Hydrolase</keyword>
<feature type="domain" description="DEAD-box RNA helicase Q" evidence="10">
    <location>
        <begin position="1"/>
        <end position="29"/>
    </location>
</feature>
<feature type="compositionally biased region" description="Low complexity" evidence="7">
    <location>
        <begin position="414"/>
        <end position="425"/>
    </location>
</feature>
<protein>
    <submittedName>
        <fullName evidence="11">RNA helicase</fullName>
    </submittedName>
</protein>
<dbReference type="InterPro" id="IPR050079">
    <property type="entry name" value="DEAD_box_RNA_helicase"/>
</dbReference>
<evidence type="ECO:0000256" key="3">
    <source>
        <dbReference type="ARBA" id="ARBA00022806"/>
    </source>
</evidence>
<dbReference type="Pfam" id="PF00271">
    <property type="entry name" value="Helicase_C"/>
    <property type="match status" value="1"/>
</dbReference>
<evidence type="ECO:0000256" key="7">
    <source>
        <dbReference type="SAM" id="MobiDB-lite"/>
    </source>
</evidence>
<dbReference type="PROSITE" id="PS51192">
    <property type="entry name" value="HELICASE_ATP_BIND_1"/>
    <property type="match status" value="1"/>
</dbReference>
<feature type="region of interest" description="Disordered" evidence="7">
    <location>
        <begin position="377"/>
        <end position="449"/>
    </location>
</feature>
<dbReference type="Pfam" id="PF00270">
    <property type="entry name" value="DEAD"/>
    <property type="match status" value="1"/>
</dbReference>
<evidence type="ECO:0000256" key="4">
    <source>
        <dbReference type="ARBA" id="ARBA00022840"/>
    </source>
</evidence>
<evidence type="ECO:0000256" key="1">
    <source>
        <dbReference type="ARBA" id="ARBA00022741"/>
    </source>
</evidence>
<feature type="short sequence motif" description="Q motif" evidence="6">
    <location>
        <begin position="1"/>
        <end position="29"/>
    </location>
</feature>
<dbReference type="CDD" id="cd00268">
    <property type="entry name" value="DEADc"/>
    <property type="match status" value="1"/>
</dbReference>
<evidence type="ECO:0000313" key="11">
    <source>
        <dbReference type="EMBL" id="AWI10579.1"/>
    </source>
</evidence>
<feature type="domain" description="Helicase C-terminal" evidence="9">
    <location>
        <begin position="227"/>
        <end position="374"/>
    </location>
</feature>
<evidence type="ECO:0000256" key="5">
    <source>
        <dbReference type="ARBA" id="ARBA00038437"/>
    </source>
</evidence>
<dbReference type="SMART" id="SM00490">
    <property type="entry name" value="HELICc"/>
    <property type="match status" value="1"/>
</dbReference>
<keyword evidence="12" id="KW-1185">Reference proteome</keyword>
<dbReference type="GO" id="GO:0003724">
    <property type="term" value="F:RNA helicase activity"/>
    <property type="evidence" value="ECO:0007669"/>
    <property type="project" value="InterPro"/>
</dbReference>
<organism evidence="11 12">
    <name type="scientific">Ereboglobus luteus</name>
    <dbReference type="NCBI Taxonomy" id="1796921"/>
    <lineage>
        <taxon>Bacteria</taxon>
        <taxon>Pseudomonadati</taxon>
        <taxon>Verrucomicrobiota</taxon>
        <taxon>Opitutia</taxon>
        <taxon>Opitutales</taxon>
        <taxon>Opitutaceae</taxon>
        <taxon>Ereboglobus</taxon>
    </lineage>
</organism>
<feature type="compositionally biased region" description="Gly residues" evidence="7">
    <location>
        <begin position="395"/>
        <end position="410"/>
    </location>
</feature>
<dbReference type="KEGG" id="elut:CKA38_07205"/>
<feature type="compositionally biased region" description="Basic residues" evidence="7">
    <location>
        <begin position="434"/>
        <end position="449"/>
    </location>
</feature>
<evidence type="ECO:0000259" key="9">
    <source>
        <dbReference type="PROSITE" id="PS51194"/>
    </source>
</evidence>
<dbReference type="PROSITE" id="PS51195">
    <property type="entry name" value="Q_MOTIF"/>
    <property type="match status" value="1"/>
</dbReference>
<keyword evidence="4" id="KW-0067">ATP-binding</keyword>
<feature type="domain" description="Helicase ATP-binding" evidence="8">
    <location>
        <begin position="32"/>
        <end position="203"/>
    </location>
</feature>